<evidence type="ECO:0000256" key="9">
    <source>
        <dbReference type="ARBA" id="ARBA00023136"/>
    </source>
</evidence>
<evidence type="ECO:0000256" key="4">
    <source>
        <dbReference type="ARBA" id="ARBA00022679"/>
    </source>
</evidence>
<evidence type="ECO:0008006" key="12">
    <source>
        <dbReference type="Google" id="ProtNLM"/>
    </source>
</evidence>
<evidence type="ECO:0000256" key="3">
    <source>
        <dbReference type="ARBA" id="ARBA00022676"/>
    </source>
</evidence>
<keyword evidence="7" id="KW-1133">Transmembrane helix</keyword>
<keyword evidence="6" id="KW-0735">Signal-anchor</keyword>
<evidence type="ECO:0000256" key="7">
    <source>
        <dbReference type="ARBA" id="ARBA00022989"/>
    </source>
</evidence>
<reference evidence="10 11" key="1">
    <citation type="submission" date="2015-03" db="EMBL/GenBank/DDBJ databases">
        <title>Draft genome of the nematode, Opisthorchis viverrini.</title>
        <authorList>
            <person name="Mitreva M."/>
        </authorList>
    </citation>
    <scope>NUCLEOTIDE SEQUENCE [LARGE SCALE GENOMIC DNA]</scope>
    <source>
        <strain evidence="10">Khon Kaen</strain>
    </source>
</reference>
<evidence type="ECO:0000313" key="11">
    <source>
        <dbReference type="Proteomes" id="UP000243686"/>
    </source>
</evidence>
<dbReference type="GO" id="GO:0000139">
    <property type="term" value="C:Golgi membrane"/>
    <property type="evidence" value="ECO:0007669"/>
    <property type="project" value="UniProtKB-SubCell"/>
</dbReference>
<name>A0A1S8X5V1_OPIVI</name>
<dbReference type="Proteomes" id="UP000243686">
    <property type="component" value="Unassembled WGS sequence"/>
</dbReference>
<evidence type="ECO:0000313" key="10">
    <source>
        <dbReference type="EMBL" id="OON22082.1"/>
    </source>
</evidence>
<keyword evidence="8" id="KW-0333">Golgi apparatus</keyword>
<dbReference type="AlphaFoldDB" id="A0A1S8X5V1"/>
<evidence type="ECO:0000256" key="2">
    <source>
        <dbReference type="ARBA" id="ARBA00006462"/>
    </source>
</evidence>
<dbReference type="Gene3D" id="3.90.550.50">
    <property type="match status" value="1"/>
</dbReference>
<keyword evidence="9" id="KW-0472">Membrane</keyword>
<dbReference type="Pfam" id="PF01762">
    <property type="entry name" value="Galactosyl_T"/>
    <property type="match status" value="1"/>
</dbReference>
<comment type="subcellular location">
    <subcellularLocation>
        <location evidence="1">Golgi apparatus membrane</location>
        <topology evidence="1">Single-pass type II membrane protein</topology>
    </subcellularLocation>
</comment>
<dbReference type="GO" id="GO:0016758">
    <property type="term" value="F:hexosyltransferase activity"/>
    <property type="evidence" value="ECO:0007669"/>
    <property type="project" value="InterPro"/>
</dbReference>
<comment type="similarity">
    <text evidence="2">Belongs to the glycosyltransferase 31 family. Beta3-Gal-T subfamily.</text>
</comment>
<protein>
    <recommendedName>
        <fullName evidence="12">N-acetylgalactosaminide beta-1,3-galactosyltransferase</fullName>
    </recommendedName>
</protein>
<organism evidence="10 11">
    <name type="scientific">Opisthorchis viverrini</name>
    <name type="common">Southeast Asian liver fluke</name>
    <dbReference type="NCBI Taxonomy" id="6198"/>
    <lineage>
        <taxon>Eukaryota</taxon>
        <taxon>Metazoa</taxon>
        <taxon>Spiralia</taxon>
        <taxon>Lophotrochozoa</taxon>
        <taxon>Platyhelminthes</taxon>
        <taxon>Trematoda</taxon>
        <taxon>Digenea</taxon>
        <taxon>Opisthorchiida</taxon>
        <taxon>Opisthorchiata</taxon>
        <taxon>Opisthorchiidae</taxon>
        <taxon>Opisthorchis</taxon>
    </lineage>
</organism>
<sequence length="151" mass="17527">MYVSPLPQSLLAGKSSRMPATQVCRSLCNLWIFLFTSDIHLTCLVTACLTVFKVDAANSKEQQVPAEVLNMTEPEVRGHLWVKMRKILRAIYRMADEYDYFLKADDDTYVFLSNLREFLVNHGNPAKPIMWGYRWLVRSQFYFFSVQSALC</sequence>
<dbReference type="InterPro" id="IPR026050">
    <property type="entry name" value="C1GALT1/C1GALT1_chp1"/>
</dbReference>
<evidence type="ECO:0000256" key="1">
    <source>
        <dbReference type="ARBA" id="ARBA00004323"/>
    </source>
</evidence>
<evidence type="ECO:0000256" key="8">
    <source>
        <dbReference type="ARBA" id="ARBA00023034"/>
    </source>
</evidence>
<dbReference type="PANTHER" id="PTHR23033">
    <property type="entry name" value="BETA1,3-GALACTOSYLTRANSFERASE"/>
    <property type="match status" value="1"/>
</dbReference>
<accession>A0A1S8X5V1</accession>
<gene>
    <name evidence="10" type="ORF">X801_02018</name>
</gene>
<proteinExistence type="inferred from homology"/>
<keyword evidence="11" id="KW-1185">Reference proteome</keyword>
<evidence type="ECO:0000256" key="5">
    <source>
        <dbReference type="ARBA" id="ARBA00022692"/>
    </source>
</evidence>
<keyword evidence="5" id="KW-0812">Transmembrane</keyword>
<dbReference type="InterPro" id="IPR002659">
    <property type="entry name" value="Glyco_trans_31"/>
</dbReference>
<evidence type="ECO:0000256" key="6">
    <source>
        <dbReference type="ARBA" id="ARBA00022968"/>
    </source>
</evidence>
<keyword evidence="4" id="KW-0808">Transferase</keyword>
<keyword evidence="3" id="KW-0328">Glycosyltransferase</keyword>
<dbReference type="EMBL" id="KV891893">
    <property type="protein sequence ID" value="OON22082.1"/>
    <property type="molecule type" value="Genomic_DNA"/>
</dbReference>